<dbReference type="EMBL" id="JBHRZH010000017">
    <property type="protein sequence ID" value="MFC3763089.1"/>
    <property type="molecule type" value="Genomic_DNA"/>
</dbReference>
<dbReference type="Gene3D" id="3.10.450.50">
    <property type="match status" value="1"/>
</dbReference>
<dbReference type="InterPro" id="IPR032710">
    <property type="entry name" value="NTF2-like_dom_sf"/>
</dbReference>
<protein>
    <submittedName>
        <fullName evidence="2">Nuclear transport factor 2 family protein</fullName>
    </submittedName>
</protein>
<evidence type="ECO:0000313" key="2">
    <source>
        <dbReference type="EMBL" id="MFC3763089.1"/>
    </source>
</evidence>
<dbReference type="Proteomes" id="UP001595699">
    <property type="component" value="Unassembled WGS sequence"/>
</dbReference>
<organism evidence="2 3">
    <name type="scientific">Tenggerimyces flavus</name>
    <dbReference type="NCBI Taxonomy" id="1708749"/>
    <lineage>
        <taxon>Bacteria</taxon>
        <taxon>Bacillati</taxon>
        <taxon>Actinomycetota</taxon>
        <taxon>Actinomycetes</taxon>
        <taxon>Propionibacteriales</taxon>
        <taxon>Nocardioidaceae</taxon>
        <taxon>Tenggerimyces</taxon>
    </lineage>
</organism>
<evidence type="ECO:0000313" key="3">
    <source>
        <dbReference type="Proteomes" id="UP001595699"/>
    </source>
</evidence>
<dbReference type="CDD" id="cd00531">
    <property type="entry name" value="NTF2_like"/>
    <property type="match status" value="1"/>
</dbReference>
<keyword evidence="3" id="KW-1185">Reference proteome</keyword>
<evidence type="ECO:0000259" key="1">
    <source>
        <dbReference type="Pfam" id="PF13577"/>
    </source>
</evidence>
<dbReference type="SUPFAM" id="SSF54427">
    <property type="entry name" value="NTF2-like"/>
    <property type="match status" value="1"/>
</dbReference>
<feature type="domain" description="SnoaL-like" evidence="1">
    <location>
        <begin position="5"/>
        <end position="123"/>
    </location>
</feature>
<accession>A0ABV7YGB2</accession>
<dbReference type="Pfam" id="PF13577">
    <property type="entry name" value="SnoaL_4"/>
    <property type="match status" value="1"/>
</dbReference>
<gene>
    <name evidence="2" type="ORF">ACFOUW_19765</name>
</gene>
<sequence length="133" mass="14563">MSDLVEDRLAIIELINLHGHLFDNGELERLDELFTDDVRYDVTHLGGGVLVGIEAIRAAATQLGDANPVAHHVTNVVVTDQTTDTAHVRSKGLAVMTNGTTASATYEDHVVRTEAGWRLAHRTVRPRTKPLHP</sequence>
<reference evidence="3" key="1">
    <citation type="journal article" date="2019" name="Int. J. Syst. Evol. Microbiol.">
        <title>The Global Catalogue of Microorganisms (GCM) 10K type strain sequencing project: providing services to taxonomists for standard genome sequencing and annotation.</title>
        <authorList>
            <consortium name="The Broad Institute Genomics Platform"/>
            <consortium name="The Broad Institute Genome Sequencing Center for Infectious Disease"/>
            <person name="Wu L."/>
            <person name="Ma J."/>
        </authorList>
    </citation>
    <scope>NUCLEOTIDE SEQUENCE [LARGE SCALE GENOMIC DNA]</scope>
    <source>
        <strain evidence="3">CGMCC 4.7241</strain>
    </source>
</reference>
<dbReference type="InterPro" id="IPR037401">
    <property type="entry name" value="SnoaL-like"/>
</dbReference>
<comment type="caution">
    <text evidence="2">The sequence shown here is derived from an EMBL/GenBank/DDBJ whole genome shotgun (WGS) entry which is preliminary data.</text>
</comment>
<dbReference type="RefSeq" id="WP_205119829.1">
    <property type="nucleotide sequence ID" value="NZ_JAFBCM010000001.1"/>
</dbReference>
<proteinExistence type="predicted"/>
<name>A0ABV7YGB2_9ACTN</name>